<dbReference type="PANTHER" id="PTHR46954:SF1">
    <property type="entry name" value="C2H2-TYPE DOMAIN-CONTAINING PROTEIN"/>
    <property type="match status" value="1"/>
</dbReference>
<dbReference type="PANTHER" id="PTHR46954">
    <property type="entry name" value="C2H2-TYPE DOMAIN-CONTAINING PROTEIN"/>
    <property type="match status" value="1"/>
</dbReference>
<reference evidence="2" key="1">
    <citation type="submission" date="2021-02" db="EMBL/GenBank/DDBJ databases">
        <authorList>
            <person name="Nowell W R."/>
        </authorList>
    </citation>
    <scope>NUCLEOTIDE SEQUENCE</scope>
</reference>
<evidence type="ECO:0000313" key="3">
    <source>
        <dbReference type="Proteomes" id="UP000676336"/>
    </source>
</evidence>
<name>A0A8S2R0F2_9BILA</name>
<organism evidence="2 3">
    <name type="scientific">Rotaria magnacalcarata</name>
    <dbReference type="NCBI Taxonomy" id="392030"/>
    <lineage>
        <taxon>Eukaryota</taxon>
        <taxon>Metazoa</taxon>
        <taxon>Spiralia</taxon>
        <taxon>Gnathifera</taxon>
        <taxon>Rotifera</taxon>
        <taxon>Eurotatoria</taxon>
        <taxon>Bdelloidea</taxon>
        <taxon>Philodinida</taxon>
        <taxon>Philodinidae</taxon>
        <taxon>Rotaria</taxon>
    </lineage>
</organism>
<proteinExistence type="predicted"/>
<evidence type="ECO:0000256" key="1">
    <source>
        <dbReference type="SAM" id="MobiDB-lite"/>
    </source>
</evidence>
<accession>A0A8S2R0F2</accession>
<evidence type="ECO:0000313" key="2">
    <source>
        <dbReference type="EMBL" id="CAF4138639.1"/>
    </source>
</evidence>
<evidence type="ECO:0008006" key="4">
    <source>
        <dbReference type="Google" id="ProtNLM"/>
    </source>
</evidence>
<comment type="caution">
    <text evidence="2">The sequence shown here is derived from an EMBL/GenBank/DDBJ whole genome shotgun (WGS) entry which is preliminary data.</text>
</comment>
<dbReference type="Proteomes" id="UP000676336">
    <property type="component" value="Unassembled WGS sequence"/>
</dbReference>
<gene>
    <name evidence="2" type="ORF">SMN809_LOCUS19133</name>
</gene>
<feature type="region of interest" description="Disordered" evidence="1">
    <location>
        <begin position="1"/>
        <end position="20"/>
    </location>
</feature>
<protein>
    <recommendedName>
        <fullName evidence="4">C2H2-type domain-containing protein</fullName>
    </recommendedName>
</protein>
<dbReference type="AlphaFoldDB" id="A0A8S2R0F2"/>
<dbReference type="EMBL" id="CAJOBI010009457">
    <property type="protein sequence ID" value="CAF4138639.1"/>
    <property type="molecule type" value="Genomic_DNA"/>
</dbReference>
<sequence>MKKKLKRLEDTRLSQAKHRNNKQLTLKRLIEKHPNVAQEYSFSLYDQARQPRVEQRAQSALLSVIVEIASRGAAADSTRNSNLISPCMALDDLSERLKLRGFVLSRSTTYLRLLPRLSNSTEGKRHVQTVPARLIKASNDEHKSHDDQYFATNIINHLKILAGSFGLPAARRQAPLLMHLDYKIRLPDHAFVVAPRHKLIPSVMKVNGKCKPIVIICVDGENTLFYKYHANFIFSCKCGPDENPRYSETLAGGVNLFKKYELYCFFMVTNCPDRSAFNMVERKMAPLSNQLADKHINFFVLHHFSIIIIIIIELILPYDHYGSHLDNGGNTIDTELEIRNFKRAGNCLAEVWVSSPLIRIQLTSYSKIIAERFLPAPFTFKVSPSGISVAELNNKHGRLVDLLQRLQFDNILATTNAAYDYNCPSVQRELQQRTCSNCASYHPSAVAMKRHKRIHSPKDFKEQQKMILKTKQQSHVIDCSHSKSEEAYQNIATLPDTINPIHGAPLIENIFDFLASDFIEI</sequence>